<comment type="caution">
    <text evidence="1">The sequence shown here is derived from an EMBL/GenBank/DDBJ whole genome shotgun (WGS) entry which is preliminary data.</text>
</comment>
<protein>
    <submittedName>
        <fullName evidence="1">Uncharacterized protein</fullName>
    </submittedName>
</protein>
<accession>A0A2R6PN30</accession>
<dbReference type="AlphaFoldDB" id="A0A2R6PN30"/>
<organism evidence="1 2">
    <name type="scientific">Hermanssonia centrifuga</name>
    <dbReference type="NCBI Taxonomy" id="98765"/>
    <lineage>
        <taxon>Eukaryota</taxon>
        <taxon>Fungi</taxon>
        <taxon>Dikarya</taxon>
        <taxon>Basidiomycota</taxon>
        <taxon>Agaricomycotina</taxon>
        <taxon>Agaricomycetes</taxon>
        <taxon>Polyporales</taxon>
        <taxon>Meruliaceae</taxon>
        <taxon>Hermanssonia</taxon>
    </lineage>
</organism>
<keyword evidence="2" id="KW-1185">Reference proteome</keyword>
<evidence type="ECO:0000313" key="1">
    <source>
        <dbReference type="EMBL" id="PSR93727.1"/>
    </source>
</evidence>
<name>A0A2R6PN30_9APHY</name>
<dbReference type="Proteomes" id="UP000186601">
    <property type="component" value="Unassembled WGS sequence"/>
</dbReference>
<reference evidence="1 2" key="1">
    <citation type="submission" date="2018-02" db="EMBL/GenBank/DDBJ databases">
        <title>Genome sequence of the basidiomycete white-rot fungus Phlebia centrifuga.</title>
        <authorList>
            <person name="Granchi Z."/>
            <person name="Peng M."/>
            <person name="de Vries R.P."/>
            <person name="Hilden K."/>
            <person name="Makela M.R."/>
            <person name="Grigoriev I."/>
            <person name="Riley R."/>
        </authorList>
    </citation>
    <scope>NUCLEOTIDE SEQUENCE [LARGE SCALE GENOMIC DNA]</scope>
    <source>
        <strain evidence="1 2">FBCC195</strain>
    </source>
</reference>
<proteinExistence type="predicted"/>
<gene>
    <name evidence="1" type="ORF">PHLCEN_2v4622</name>
</gene>
<sequence>MSEEKRIHLPSGRPRLCPRYNGVTVMRHAAPCQPWIGITGDPGTQRTDTYHTQKCNERVLNLVEPATTVFLAARDSPRDPQADQ</sequence>
<dbReference type="EMBL" id="MLYV02000468">
    <property type="protein sequence ID" value="PSR93727.1"/>
    <property type="molecule type" value="Genomic_DNA"/>
</dbReference>
<evidence type="ECO:0000313" key="2">
    <source>
        <dbReference type="Proteomes" id="UP000186601"/>
    </source>
</evidence>